<evidence type="ECO:0000313" key="4">
    <source>
        <dbReference type="EMBL" id="GJT38670.1"/>
    </source>
</evidence>
<keyword evidence="5" id="KW-1185">Reference proteome</keyword>
<keyword evidence="4" id="KW-0695">RNA-directed DNA polymerase</keyword>
<keyword evidence="1" id="KW-0863">Zinc-finger</keyword>
<feature type="compositionally biased region" description="Polar residues" evidence="2">
    <location>
        <begin position="112"/>
        <end position="123"/>
    </location>
</feature>
<sequence>MRRDINSLFGRIASLSRRLCGRETTHALVEKKGKAKDEYYGKLILDLGNEVRSSMEEGMAAMENLVRKLGNPEEKAKCKKLKKELEEARGFVFEERPNEAINVLDKDKESPSSEPWGSSHDSYYRSVNDQKSVDAAIATERARQANVKNDARGSGPVRGQDTTPVIRECSFAGFMKCNFIVFRGTEGAVELRRWFEKTKSVFGISECTEGKQVKFAVATLQGPALTWWNSMVATMGLETGEVTSSRPTNLNEVVRMAHKLMEQKSQARNERILEGNKRKGENFKSGNISGKSNHKDNSRQSSQNNKKQRNVRAMTTALTEGKVSYGSLFVCKRCFTRHVGQCTIKCHKCGKVRHKARYCKEKIVATGENAQPVWTCYDCGEQGHTRNRCLKKVKQDEIREVRGQAYAIKDAEPQGPNVVTGTFLLNNHYASVLFDSSFDRSFMNTRFSSMLDIDPVKIDTSYEVELADGRIVSTNTVLKGCTLNLVIYLLKEIFWYL</sequence>
<dbReference type="Proteomes" id="UP001151760">
    <property type="component" value="Unassembled WGS sequence"/>
</dbReference>
<accession>A0ABQ5DHG0</accession>
<name>A0ABQ5DHG0_9ASTR</name>
<evidence type="ECO:0000259" key="3">
    <source>
        <dbReference type="PROSITE" id="PS50158"/>
    </source>
</evidence>
<proteinExistence type="predicted"/>
<keyword evidence="1" id="KW-0862">Zinc</keyword>
<dbReference type="SMART" id="SM00343">
    <property type="entry name" value="ZnF_C2HC"/>
    <property type="match status" value="2"/>
</dbReference>
<keyword evidence="1" id="KW-0479">Metal-binding</keyword>
<dbReference type="EMBL" id="BQNB010015321">
    <property type="protein sequence ID" value="GJT38670.1"/>
    <property type="molecule type" value="Genomic_DNA"/>
</dbReference>
<dbReference type="PANTHER" id="PTHR15503:SF45">
    <property type="entry name" value="RNA-DIRECTED DNA POLYMERASE HOMOLOG"/>
    <property type="match status" value="1"/>
</dbReference>
<protein>
    <submittedName>
        <fullName evidence="4">Reverse transcriptase domain-containing protein</fullName>
    </submittedName>
</protein>
<organism evidence="4 5">
    <name type="scientific">Tanacetum coccineum</name>
    <dbReference type="NCBI Taxonomy" id="301880"/>
    <lineage>
        <taxon>Eukaryota</taxon>
        <taxon>Viridiplantae</taxon>
        <taxon>Streptophyta</taxon>
        <taxon>Embryophyta</taxon>
        <taxon>Tracheophyta</taxon>
        <taxon>Spermatophyta</taxon>
        <taxon>Magnoliopsida</taxon>
        <taxon>eudicotyledons</taxon>
        <taxon>Gunneridae</taxon>
        <taxon>Pentapetalae</taxon>
        <taxon>asterids</taxon>
        <taxon>campanulids</taxon>
        <taxon>Asterales</taxon>
        <taxon>Asteraceae</taxon>
        <taxon>Asteroideae</taxon>
        <taxon>Anthemideae</taxon>
        <taxon>Anthemidinae</taxon>
        <taxon>Tanacetum</taxon>
    </lineage>
</organism>
<feature type="region of interest" description="Disordered" evidence="2">
    <location>
        <begin position="264"/>
        <end position="311"/>
    </location>
</feature>
<dbReference type="InterPro" id="IPR032567">
    <property type="entry name" value="RTL1-rel"/>
</dbReference>
<dbReference type="PANTHER" id="PTHR15503">
    <property type="entry name" value="LDOC1 RELATED"/>
    <property type="match status" value="1"/>
</dbReference>
<feature type="region of interest" description="Disordered" evidence="2">
    <location>
        <begin position="104"/>
        <end position="123"/>
    </location>
</feature>
<evidence type="ECO:0000256" key="2">
    <source>
        <dbReference type="SAM" id="MobiDB-lite"/>
    </source>
</evidence>
<dbReference type="PROSITE" id="PS50158">
    <property type="entry name" value="ZF_CCHC"/>
    <property type="match status" value="1"/>
</dbReference>
<reference evidence="4" key="2">
    <citation type="submission" date="2022-01" db="EMBL/GenBank/DDBJ databases">
        <authorList>
            <person name="Yamashiro T."/>
            <person name="Shiraishi A."/>
            <person name="Satake H."/>
            <person name="Nakayama K."/>
        </authorList>
    </citation>
    <scope>NUCLEOTIDE SEQUENCE</scope>
</reference>
<reference evidence="4" key="1">
    <citation type="journal article" date="2022" name="Int. J. Mol. Sci.">
        <title>Draft Genome of Tanacetum Coccineum: Genomic Comparison of Closely Related Tanacetum-Family Plants.</title>
        <authorList>
            <person name="Yamashiro T."/>
            <person name="Shiraishi A."/>
            <person name="Nakayama K."/>
            <person name="Satake H."/>
        </authorList>
    </citation>
    <scope>NUCLEOTIDE SEQUENCE</scope>
</reference>
<dbReference type="InterPro" id="IPR001878">
    <property type="entry name" value="Znf_CCHC"/>
</dbReference>
<gene>
    <name evidence="4" type="ORF">Tco_0938535</name>
</gene>
<feature type="compositionally biased region" description="Basic and acidic residues" evidence="2">
    <location>
        <begin position="264"/>
        <end position="282"/>
    </location>
</feature>
<evidence type="ECO:0000313" key="5">
    <source>
        <dbReference type="Proteomes" id="UP001151760"/>
    </source>
</evidence>
<keyword evidence="4" id="KW-0808">Transferase</keyword>
<feature type="domain" description="CCHC-type" evidence="3">
    <location>
        <begin position="376"/>
        <end position="389"/>
    </location>
</feature>
<dbReference type="Gene3D" id="4.10.60.10">
    <property type="entry name" value="Zinc finger, CCHC-type"/>
    <property type="match status" value="1"/>
</dbReference>
<dbReference type="GO" id="GO:0003964">
    <property type="term" value="F:RNA-directed DNA polymerase activity"/>
    <property type="evidence" value="ECO:0007669"/>
    <property type="project" value="UniProtKB-KW"/>
</dbReference>
<keyword evidence="4" id="KW-0548">Nucleotidyltransferase</keyword>
<dbReference type="Pfam" id="PF08284">
    <property type="entry name" value="RVP_2"/>
    <property type="match status" value="1"/>
</dbReference>
<evidence type="ECO:0000256" key="1">
    <source>
        <dbReference type="PROSITE-ProRule" id="PRU00047"/>
    </source>
</evidence>
<comment type="caution">
    <text evidence="4">The sequence shown here is derived from an EMBL/GenBank/DDBJ whole genome shotgun (WGS) entry which is preliminary data.</text>
</comment>